<dbReference type="InterPro" id="IPR026497">
    <property type="entry name" value="GRASP-with-SPASM"/>
</dbReference>
<comment type="caution">
    <text evidence="1">The sequence shown here is derived from an EMBL/GenBank/DDBJ whole genome shotgun (WGS) entry which is preliminary data.</text>
</comment>
<reference evidence="1 2" key="1">
    <citation type="submission" date="2020-04" db="EMBL/GenBank/DDBJ databases">
        <authorList>
            <person name="Yin C."/>
        </authorList>
    </citation>
    <scope>NUCLEOTIDE SEQUENCE [LARGE SCALE GENOMIC DNA]</scope>
    <source>
        <strain evidence="1 2">Ak56</strain>
    </source>
</reference>
<accession>A0A847SW23</accession>
<evidence type="ECO:0000313" key="2">
    <source>
        <dbReference type="Proteomes" id="UP000552864"/>
    </source>
</evidence>
<proteinExistence type="predicted"/>
<dbReference type="AlphaFoldDB" id="A0A847SW23"/>
<dbReference type="SUPFAM" id="SSF102114">
    <property type="entry name" value="Radical SAM enzymes"/>
    <property type="match status" value="1"/>
</dbReference>
<dbReference type="NCBIfam" id="TIGR04193">
    <property type="entry name" value="SPASM_w_grasp"/>
    <property type="match status" value="1"/>
</dbReference>
<protein>
    <submittedName>
        <fullName evidence="1">Grasp-with-spasm system SPASM domain peptide maturase</fullName>
    </submittedName>
</protein>
<dbReference type="EMBL" id="JABAHZ010000010">
    <property type="protein sequence ID" value="NLR82476.1"/>
    <property type="molecule type" value="Genomic_DNA"/>
</dbReference>
<sequence length="341" mass="39427">MFTNDDNYPMLYSCCLPVKGYKNSIICDIQRQSYISIPSTLYEITMDIGKYSIGQLKMKYVDEDIEIIELYFRYLWEQKYLFYTPFPSSFPKLDIGDWDESSVITNAIIDIGEDIAYNFKDILHDLNVLGCRQLQIRCYSIKSLSFFDDALENTDSNNLDAIELIIAYSADIIDIPIEYLTNKYPLLSRIVLFNAPLNNQYLSGTGNCLIVYSTQQIDDETHCGAISKDFFSFNIKAFTESQNWNSCLNRKISIDKHGLIKNCPSMKRSYGSIVEKSLLEVALSANGFKDLWHIKKDDISGCKDCEYRYVCSDCRAYLDEDSMYSKPVKCRYDPYEAIHLE</sequence>
<evidence type="ECO:0000313" key="1">
    <source>
        <dbReference type="EMBL" id="NLR82476.1"/>
    </source>
</evidence>
<keyword evidence="2" id="KW-1185">Reference proteome</keyword>
<name>A0A847SW23_9BACT</name>
<gene>
    <name evidence="1" type="primary">gwsS</name>
    <name evidence="1" type="ORF">HGH91_27920</name>
</gene>
<dbReference type="InterPro" id="IPR058240">
    <property type="entry name" value="rSAM_sf"/>
</dbReference>
<dbReference type="Proteomes" id="UP000552864">
    <property type="component" value="Unassembled WGS sequence"/>
</dbReference>
<organism evidence="1 2">
    <name type="scientific">Chitinophaga eiseniae</name>
    <dbReference type="NCBI Taxonomy" id="634771"/>
    <lineage>
        <taxon>Bacteria</taxon>
        <taxon>Pseudomonadati</taxon>
        <taxon>Bacteroidota</taxon>
        <taxon>Chitinophagia</taxon>
        <taxon>Chitinophagales</taxon>
        <taxon>Chitinophagaceae</taxon>
        <taxon>Chitinophaga</taxon>
    </lineage>
</organism>